<keyword evidence="12" id="KW-0732">Signal</keyword>
<reference evidence="13" key="1">
    <citation type="submission" date="2022-07" db="EMBL/GenBank/DDBJ databases">
        <title>Phylogenomic reconstructions and comparative analyses of Kickxellomycotina fungi.</title>
        <authorList>
            <person name="Reynolds N.K."/>
            <person name="Stajich J.E."/>
            <person name="Barry K."/>
            <person name="Grigoriev I.V."/>
            <person name="Crous P."/>
            <person name="Smith M.E."/>
        </authorList>
    </citation>
    <scope>NUCLEOTIDE SEQUENCE</scope>
    <source>
        <strain evidence="13">BCRC 34882</strain>
    </source>
</reference>
<evidence type="ECO:0000256" key="3">
    <source>
        <dbReference type="ARBA" id="ARBA00005984"/>
    </source>
</evidence>
<dbReference type="PROSITE" id="PS00123">
    <property type="entry name" value="ALKALINE_PHOSPHATASE"/>
    <property type="match status" value="1"/>
</dbReference>
<evidence type="ECO:0000256" key="2">
    <source>
        <dbReference type="ARBA" id="ARBA00001947"/>
    </source>
</evidence>
<evidence type="ECO:0000256" key="12">
    <source>
        <dbReference type="SAM" id="SignalP"/>
    </source>
</evidence>
<comment type="caution">
    <text evidence="13">The sequence shown here is derived from an EMBL/GenBank/DDBJ whole genome shotgun (WGS) entry which is preliminary data.</text>
</comment>
<keyword evidence="7 11" id="KW-0378">Hydrolase</keyword>
<feature type="chain" id="PRO_5046418736" description="Alkaline phosphatase" evidence="12">
    <location>
        <begin position="18"/>
        <end position="452"/>
    </location>
</feature>
<dbReference type="Pfam" id="PF00245">
    <property type="entry name" value="Alk_phosphatase"/>
    <property type="match status" value="1"/>
</dbReference>
<dbReference type="PANTHER" id="PTHR11596:SF5">
    <property type="entry name" value="ALKALINE PHOSPHATASE"/>
    <property type="match status" value="1"/>
</dbReference>
<feature type="signal peptide" evidence="12">
    <location>
        <begin position="1"/>
        <end position="17"/>
    </location>
</feature>
<comment type="catalytic activity">
    <reaction evidence="11">
        <text>a phosphate monoester + H2O = an alcohol + phosphate</text>
        <dbReference type="Rhea" id="RHEA:15017"/>
        <dbReference type="ChEBI" id="CHEBI:15377"/>
        <dbReference type="ChEBI" id="CHEBI:30879"/>
        <dbReference type="ChEBI" id="CHEBI:43474"/>
        <dbReference type="ChEBI" id="CHEBI:67140"/>
        <dbReference type="EC" id="3.1.3.1"/>
    </reaction>
</comment>
<evidence type="ECO:0000256" key="5">
    <source>
        <dbReference type="ARBA" id="ARBA00022553"/>
    </source>
</evidence>
<keyword evidence="5" id="KW-0597">Phosphoprotein</keyword>
<dbReference type="SMART" id="SM00098">
    <property type="entry name" value="alkPPc"/>
    <property type="match status" value="1"/>
</dbReference>
<keyword evidence="14" id="KW-1185">Reference proteome</keyword>
<evidence type="ECO:0000256" key="6">
    <source>
        <dbReference type="ARBA" id="ARBA00022723"/>
    </source>
</evidence>
<gene>
    <name evidence="13" type="primary">PHO8_2</name>
    <name evidence="13" type="ORF">EDC05_005385</name>
</gene>
<protein>
    <recommendedName>
        <fullName evidence="4 11">Alkaline phosphatase</fullName>
        <ecNumber evidence="4 11">3.1.3.1</ecNumber>
    </recommendedName>
</protein>
<comment type="cofactor">
    <cofactor evidence="2">
        <name>Zn(2+)</name>
        <dbReference type="ChEBI" id="CHEBI:29105"/>
    </cofactor>
</comment>
<evidence type="ECO:0000256" key="7">
    <source>
        <dbReference type="ARBA" id="ARBA00022801"/>
    </source>
</evidence>
<dbReference type="EMBL" id="JANBQD010000100">
    <property type="protein sequence ID" value="KAJ1988299.1"/>
    <property type="molecule type" value="Genomic_DNA"/>
</dbReference>
<dbReference type="Proteomes" id="UP001151295">
    <property type="component" value="Unassembled WGS sequence"/>
</dbReference>
<dbReference type="EC" id="3.1.3.1" evidence="4 11"/>
<keyword evidence="8 11" id="KW-0862">Zinc</keyword>
<dbReference type="GO" id="GO:0004035">
    <property type="term" value="F:alkaline phosphatase activity"/>
    <property type="evidence" value="ECO:0007669"/>
    <property type="project" value="UniProtKB-EC"/>
</dbReference>
<evidence type="ECO:0000256" key="11">
    <source>
        <dbReference type="RuleBase" id="RU003947"/>
    </source>
</evidence>
<keyword evidence="6" id="KW-0479">Metal-binding</keyword>
<dbReference type="SUPFAM" id="SSF53649">
    <property type="entry name" value="Alkaline phosphatase-like"/>
    <property type="match status" value="1"/>
</dbReference>
<comment type="similarity">
    <text evidence="3 10">Belongs to the alkaline phosphatase family.</text>
</comment>
<proteinExistence type="inferred from homology"/>
<evidence type="ECO:0000256" key="1">
    <source>
        <dbReference type="ARBA" id="ARBA00001946"/>
    </source>
</evidence>
<keyword evidence="9 11" id="KW-0460">Magnesium</keyword>
<dbReference type="InterPro" id="IPR018299">
    <property type="entry name" value="Alkaline_phosphatase_AS"/>
</dbReference>
<dbReference type="CDD" id="cd16012">
    <property type="entry name" value="ALP"/>
    <property type="match status" value="1"/>
</dbReference>
<dbReference type="Gene3D" id="3.40.720.10">
    <property type="entry name" value="Alkaline Phosphatase, subunit A"/>
    <property type="match status" value="1"/>
</dbReference>
<evidence type="ECO:0000256" key="10">
    <source>
        <dbReference type="RuleBase" id="RU003946"/>
    </source>
</evidence>
<dbReference type="InterPro" id="IPR001952">
    <property type="entry name" value="Alkaline_phosphatase"/>
</dbReference>
<evidence type="ECO:0000313" key="14">
    <source>
        <dbReference type="Proteomes" id="UP001151295"/>
    </source>
</evidence>
<evidence type="ECO:0000256" key="9">
    <source>
        <dbReference type="ARBA" id="ARBA00022842"/>
    </source>
</evidence>
<dbReference type="Gene3D" id="1.10.60.40">
    <property type="match status" value="1"/>
</dbReference>
<evidence type="ECO:0000256" key="4">
    <source>
        <dbReference type="ARBA" id="ARBA00012647"/>
    </source>
</evidence>
<comment type="cofactor">
    <cofactor evidence="1">
        <name>Mg(2+)</name>
        <dbReference type="ChEBI" id="CHEBI:18420"/>
    </cofactor>
</comment>
<accession>A0ABQ8PHV9</accession>
<evidence type="ECO:0000313" key="13">
    <source>
        <dbReference type="EMBL" id="KAJ1988299.1"/>
    </source>
</evidence>
<dbReference type="PANTHER" id="PTHR11596">
    <property type="entry name" value="ALKALINE PHOSPHATASE"/>
    <property type="match status" value="1"/>
</dbReference>
<dbReference type="PRINTS" id="PR00113">
    <property type="entry name" value="ALKPHPHTASE"/>
</dbReference>
<dbReference type="InterPro" id="IPR017850">
    <property type="entry name" value="Alkaline_phosphatase_core_sf"/>
</dbReference>
<name>A0ABQ8PHV9_9FUNG</name>
<sequence>MLVSSIFLLVISIPARAAPVEPRSLVFMISDGFGQTSEALARAYMQLMDAHWTSPLDPHLVGSTRTKSTSLVTDSAAGATAFACTQKTYNGAIAVDANGRPCVTIMEAAHRKGYLTGLVTTARITHATPAAFAAHVADRDMEDLIAEQLVNSSAVDLLMGGGRCHFVPHDQEGSCRNDSTNLLTSKYNMQSNLNITGLPTMALFANNHMSYEIDRTDQPSLSEMTRSALSALAQTNRAFFVMIEGARIDMAGHDNDPATHLHEILEYWRTVEVVKKFVDQNPHTLLVSTSDHETGGLTLGIDPEYIWHPGFLAKVTRSAETICQKLKRHQEDDMEDSVGEAIKKHLGIHDASESEIDGIVKAVKDAKVCKRAVGNVVSRRAHIGWSTGGHTGADVGLYAYGRESSRFHGSMENTEVGRELANYLSLDLSKLTINMPVVSKRTMFAHTYIDHN</sequence>
<evidence type="ECO:0000256" key="8">
    <source>
        <dbReference type="ARBA" id="ARBA00022833"/>
    </source>
</evidence>
<organism evidence="13 14">
    <name type="scientific">Coemansia umbellata</name>
    <dbReference type="NCBI Taxonomy" id="1424467"/>
    <lineage>
        <taxon>Eukaryota</taxon>
        <taxon>Fungi</taxon>
        <taxon>Fungi incertae sedis</taxon>
        <taxon>Zoopagomycota</taxon>
        <taxon>Kickxellomycotina</taxon>
        <taxon>Kickxellomycetes</taxon>
        <taxon>Kickxellales</taxon>
        <taxon>Kickxellaceae</taxon>
        <taxon>Coemansia</taxon>
    </lineage>
</organism>